<evidence type="ECO:0000313" key="13">
    <source>
        <dbReference type="Proteomes" id="UP000233565"/>
    </source>
</evidence>
<dbReference type="FunFam" id="2.40.110.10:FF:000002">
    <property type="entry name" value="Acyl-CoA dehydrogenase fadE12"/>
    <property type="match status" value="1"/>
</dbReference>
<evidence type="ECO:0000256" key="1">
    <source>
        <dbReference type="ARBA" id="ARBA00001974"/>
    </source>
</evidence>
<dbReference type="STRING" id="748909.SAMN05192575_101225"/>
<evidence type="ECO:0000256" key="6">
    <source>
        <dbReference type="RuleBase" id="RU362125"/>
    </source>
</evidence>
<dbReference type="PROSITE" id="PS00073">
    <property type="entry name" value="ACYL_COA_DH_2"/>
    <property type="match status" value="1"/>
</dbReference>
<comment type="similarity">
    <text evidence="2 6">Belongs to the acyl-CoA dehydrogenase family.</text>
</comment>
<dbReference type="PANTHER" id="PTHR43884:SF12">
    <property type="entry name" value="ISOVALERYL-COA DEHYDROGENASE, MITOCHONDRIAL-RELATED"/>
    <property type="match status" value="1"/>
</dbReference>
<evidence type="ECO:0000256" key="3">
    <source>
        <dbReference type="ARBA" id="ARBA00022630"/>
    </source>
</evidence>
<dbReference type="InterPro" id="IPR036250">
    <property type="entry name" value="AcylCo_DH-like_C"/>
</dbReference>
<dbReference type="Proteomes" id="UP000233565">
    <property type="component" value="Unassembled WGS sequence"/>
</dbReference>
<evidence type="ECO:0000259" key="7">
    <source>
        <dbReference type="Pfam" id="PF00441"/>
    </source>
</evidence>
<keyword evidence="5 6" id="KW-0560">Oxidoreductase</keyword>
<dbReference type="EMBL" id="FOKC01000001">
    <property type="protein sequence ID" value="SFA75854.1"/>
    <property type="molecule type" value="Genomic_DNA"/>
</dbReference>
<dbReference type="Gene3D" id="1.10.540.10">
    <property type="entry name" value="Acyl-CoA dehydrogenase/oxidase, N-terminal domain"/>
    <property type="match status" value="1"/>
</dbReference>
<dbReference type="OrthoDB" id="8876745at2"/>
<dbReference type="Pfam" id="PF02770">
    <property type="entry name" value="Acyl-CoA_dh_M"/>
    <property type="match status" value="1"/>
</dbReference>
<feature type="domain" description="Acyl-CoA oxidase/dehydrogenase middle" evidence="8">
    <location>
        <begin position="126"/>
        <end position="220"/>
    </location>
</feature>
<evidence type="ECO:0000256" key="2">
    <source>
        <dbReference type="ARBA" id="ARBA00009347"/>
    </source>
</evidence>
<name>A0A1I0VHJ8_9ACTN</name>
<proteinExistence type="inferred from homology"/>
<organism evidence="11 12">
    <name type="scientific">Nocardioides alpinus</name>
    <dbReference type="NCBI Taxonomy" id="748909"/>
    <lineage>
        <taxon>Bacteria</taxon>
        <taxon>Bacillati</taxon>
        <taxon>Actinomycetota</taxon>
        <taxon>Actinomycetes</taxon>
        <taxon>Propionibacteriales</taxon>
        <taxon>Nocardioidaceae</taxon>
        <taxon>Nocardioides</taxon>
    </lineage>
</organism>
<comment type="cofactor">
    <cofactor evidence="1 6">
        <name>FAD</name>
        <dbReference type="ChEBI" id="CHEBI:57692"/>
    </cofactor>
</comment>
<reference evidence="11" key="1">
    <citation type="submission" date="2016-10" db="EMBL/GenBank/DDBJ databases">
        <authorList>
            <person name="de Groot N.N."/>
        </authorList>
    </citation>
    <scope>NUCLEOTIDE SEQUENCE [LARGE SCALE GENOMIC DNA]</scope>
    <source>
        <strain evidence="11">CGMCC 1.10697</strain>
    </source>
</reference>
<dbReference type="EMBL" id="PJBV01000035">
    <property type="protein sequence ID" value="PKH37274.1"/>
    <property type="molecule type" value="Genomic_DNA"/>
</dbReference>
<dbReference type="FunFam" id="1.20.140.10:FF:000001">
    <property type="entry name" value="Acyl-CoA dehydrogenase"/>
    <property type="match status" value="1"/>
</dbReference>
<protein>
    <submittedName>
        <fullName evidence="10">Acyl-CoA dehydrogenase</fullName>
    </submittedName>
</protein>
<dbReference type="SUPFAM" id="SSF47203">
    <property type="entry name" value="Acyl-CoA dehydrogenase C-terminal domain-like"/>
    <property type="match status" value="1"/>
</dbReference>
<dbReference type="GO" id="GO:0050660">
    <property type="term" value="F:flavin adenine dinucleotide binding"/>
    <property type="evidence" value="ECO:0007669"/>
    <property type="project" value="InterPro"/>
</dbReference>
<evidence type="ECO:0000259" key="8">
    <source>
        <dbReference type="Pfam" id="PF02770"/>
    </source>
</evidence>
<dbReference type="SUPFAM" id="SSF56645">
    <property type="entry name" value="Acyl-CoA dehydrogenase NM domain-like"/>
    <property type="match status" value="1"/>
</dbReference>
<accession>A0A1I0VHJ8</accession>
<evidence type="ECO:0000313" key="11">
    <source>
        <dbReference type="EMBL" id="SFA75854.1"/>
    </source>
</evidence>
<dbReference type="Pfam" id="PF02771">
    <property type="entry name" value="Acyl-CoA_dh_N"/>
    <property type="match status" value="1"/>
</dbReference>
<dbReference type="RefSeq" id="WP_091193199.1">
    <property type="nucleotide sequence ID" value="NZ_FOKC01000001.1"/>
</dbReference>
<evidence type="ECO:0000256" key="5">
    <source>
        <dbReference type="ARBA" id="ARBA00023002"/>
    </source>
</evidence>
<keyword evidence="4 6" id="KW-0274">FAD</keyword>
<dbReference type="InterPro" id="IPR009075">
    <property type="entry name" value="AcylCo_DH/oxidase_C"/>
</dbReference>
<keyword evidence="3 6" id="KW-0285">Flavoprotein</keyword>
<dbReference type="InterPro" id="IPR013786">
    <property type="entry name" value="AcylCoA_DH/ox_N"/>
</dbReference>
<dbReference type="InterPro" id="IPR046373">
    <property type="entry name" value="Acyl-CoA_Oxase/DH_mid-dom_sf"/>
</dbReference>
<reference evidence="10 13" key="2">
    <citation type="submission" date="2017-12" db="EMBL/GenBank/DDBJ databases">
        <title>Pharmacopeia of the Arctic Ocean.</title>
        <authorList>
            <person name="Collins E."/>
            <person name="Ducluzeau A.-L."/>
        </authorList>
    </citation>
    <scope>NUCLEOTIDE SEQUENCE [LARGE SCALE GENOMIC DNA]</scope>
    <source>
        <strain evidence="10 13">DSM 23325</strain>
    </source>
</reference>
<dbReference type="Proteomes" id="UP000199113">
    <property type="component" value="Unassembled WGS sequence"/>
</dbReference>
<evidence type="ECO:0000313" key="10">
    <source>
        <dbReference type="EMBL" id="PKH37274.1"/>
    </source>
</evidence>
<dbReference type="Pfam" id="PF00441">
    <property type="entry name" value="Acyl-CoA_dh_1"/>
    <property type="match status" value="1"/>
</dbReference>
<dbReference type="Gene3D" id="1.20.140.10">
    <property type="entry name" value="Butyryl-CoA Dehydrogenase, subunit A, domain 3"/>
    <property type="match status" value="1"/>
</dbReference>
<evidence type="ECO:0000259" key="9">
    <source>
        <dbReference type="Pfam" id="PF02771"/>
    </source>
</evidence>
<dbReference type="InterPro" id="IPR009100">
    <property type="entry name" value="AcylCoA_DH/oxidase_NM_dom_sf"/>
</dbReference>
<keyword evidence="13" id="KW-1185">Reference proteome</keyword>
<dbReference type="PANTHER" id="PTHR43884">
    <property type="entry name" value="ACYL-COA DEHYDROGENASE"/>
    <property type="match status" value="1"/>
</dbReference>
<dbReference type="GO" id="GO:0003995">
    <property type="term" value="F:acyl-CoA dehydrogenase activity"/>
    <property type="evidence" value="ECO:0007669"/>
    <property type="project" value="InterPro"/>
</dbReference>
<feature type="domain" description="Acyl-CoA dehydrogenase/oxidase C-terminal" evidence="7">
    <location>
        <begin position="232"/>
        <end position="380"/>
    </location>
</feature>
<evidence type="ECO:0000256" key="4">
    <source>
        <dbReference type="ARBA" id="ARBA00022827"/>
    </source>
</evidence>
<sequence length="394" mass="42285">MSTHTHNEATSDWSAVIHKFGRDKVLPRSSELDAHPQDMELIRSLLLEVGRIGLYGTVISPEYGGTGPSSLALHEAVDAFAYHNAGLAMSTMPTYLTARALMSFGTDEQKSRWLPKIAAGELITSWAVTEPDTGSDVANITTKAVRDGDGWRISGTKMFITNASIADAVLLLCRTGGTGVKETLTTFVIPMDAPGISVTGVLEKMGLRSSPTCELVFDNVRVEDTDRLGEVGEGWQVAMDVLDYERLAIPAMTAGMAQRALELSSAYAGQRTAFGGPIADLAPVGEMLADMGAALLECRLLYRHAAALSDAGRPSIAEGSIGKLVAGRLANEVTSNAVQIHGGYGYCREYEVERLYRDARLFMIGGGTTQVQRKIVAQQLRRSPKWGASAGMWA</sequence>
<gene>
    <name evidence="10" type="ORF">CXG46_17535</name>
    <name evidence="11" type="ORF">SAMN05192575_101225</name>
</gene>
<feature type="domain" description="Acyl-CoA dehydrogenase/oxidase N-terminal" evidence="9">
    <location>
        <begin position="14"/>
        <end position="121"/>
    </location>
</feature>
<dbReference type="Gene3D" id="2.40.110.10">
    <property type="entry name" value="Butyryl-CoA Dehydrogenase, subunit A, domain 2"/>
    <property type="match status" value="1"/>
</dbReference>
<evidence type="ECO:0000313" key="12">
    <source>
        <dbReference type="Proteomes" id="UP000199113"/>
    </source>
</evidence>
<dbReference type="InterPro" id="IPR037069">
    <property type="entry name" value="AcylCoA_DH/ox_N_sf"/>
</dbReference>
<dbReference type="AlphaFoldDB" id="A0A1I0VHJ8"/>
<dbReference type="InterPro" id="IPR006089">
    <property type="entry name" value="Acyl-CoA_DH_CS"/>
</dbReference>
<dbReference type="InterPro" id="IPR006091">
    <property type="entry name" value="Acyl-CoA_Oxase/DH_mid-dom"/>
</dbReference>